<keyword evidence="3 6" id="KW-0812">Transmembrane</keyword>
<dbReference type="EMBL" id="CP025085">
    <property type="protein sequence ID" value="AUH02622.1"/>
    <property type="molecule type" value="Genomic_DNA"/>
</dbReference>
<evidence type="ECO:0008006" key="12">
    <source>
        <dbReference type="Google" id="ProtNLM"/>
    </source>
</evidence>
<gene>
    <name evidence="8" type="ORF">CWC46_20235</name>
    <name evidence="9" type="ORF">Ser39006_020230</name>
</gene>
<name>A0A2I5TDL3_SERS3</name>
<evidence type="ECO:0000256" key="6">
    <source>
        <dbReference type="RuleBase" id="RU003942"/>
    </source>
</evidence>
<evidence type="ECO:0000256" key="4">
    <source>
        <dbReference type="ARBA" id="ARBA00022989"/>
    </source>
</evidence>
<evidence type="ECO:0000313" key="9">
    <source>
        <dbReference type="EMBL" id="AUH06936.1"/>
    </source>
</evidence>
<reference evidence="8 11" key="3">
    <citation type="submission" date="2017-11" db="EMBL/GenBank/DDBJ databases">
        <title>Complete genome sequence of Serratia sp. ATCC 39006 LacA.</title>
        <authorList>
            <person name="Hampton H.G."/>
            <person name="Jackson S.A."/>
            <person name="Jauregui R."/>
            <person name="Poulter G.T.M."/>
            <person name="Salmond G.P.C."/>
            <person name="Fineran P.C."/>
        </authorList>
    </citation>
    <scope>NUCLEOTIDE SEQUENCE [LARGE SCALE GENOMIC DNA]</scope>
    <source>
        <strain evidence="8 11">ATCC 39006</strain>
    </source>
</reference>
<accession>A0A2I5TDL3</accession>
<reference evidence="9 10" key="1">
    <citation type="journal article" date="2013" name="Genome Announc.">
        <title>Draft genome sequence of Serratia sp. strain ATCC 39006, a model bacterium for analysis of the biosynthesis and regulation of prodigiosin, a carbapenem, and gas vesicles.</title>
        <authorList>
            <person name="Fineran P.C."/>
            <person name="Iglesias Cans M.C."/>
            <person name="Ramsay J.P."/>
            <person name="Wilf N.M."/>
            <person name="Cossyleon D."/>
            <person name="McNeil M.B."/>
            <person name="Williamson N.R."/>
            <person name="Monson R.E."/>
            <person name="Becher S.A."/>
            <person name="Stanton J.A."/>
            <person name="Brugger K."/>
            <person name="Brown S.D."/>
            <person name="Salmond G.P."/>
        </authorList>
    </citation>
    <scope>NUCLEOTIDE SEQUENCE [LARGE SCALE GENOMIC DNA]</scope>
    <source>
        <strain evidence="9">ATCC 39006</strain>
        <strain evidence="10">ATCC 39006 / SC 11482</strain>
    </source>
</reference>
<dbReference type="KEGG" id="sera:Ser39006_020230"/>
<evidence type="ECO:0000256" key="3">
    <source>
        <dbReference type="ARBA" id="ARBA00022692"/>
    </source>
</evidence>
<protein>
    <recommendedName>
        <fullName evidence="12">QacE family quaternary ammonium compound efflux SMR transporter</fullName>
    </recommendedName>
</protein>
<evidence type="ECO:0000256" key="7">
    <source>
        <dbReference type="SAM" id="Phobius"/>
    </source>
</evidence>
<evidence type="ECO:0000256" key="5">
    <source>
        <dbReference type="ARBA" id="ARBA00023136"/>
    </source>
</evidence>
<dbReference type="GO" id="GO:0005886">
    <property type="term" value="C:plasma membrane"/>
    <property type="evidence" value="ECO:0007669"/>
    <property type="project" value="UniProtKB-SubCell"/>
</dbReference>
<evidence type="ECO:0000256" key="2">
    <source>
        <dbReference type="ARBA" id="ARBA00022475"/>
    </source>
</evidence>
<dbReference type="KEGG" id="serq:CWC46_20235"/>
<sequence>MATSSLKASDGFSRFCPSVAVVIGYGISFCFLALTLRVIPMGGVYAIWSGIGLQA</sequence>
<dbReference type="Pfam" id="PF00893">
    <property type="entry name" value="Multi_Drug_Res"/>
    <property type="match status" value="1"/>
</dbReference>
<evidence type="ECO:0000313" key="8">
    <source>
        <dbReference type="EMBL" id="AUH02622.1"/>
    </source>
</evidence>
<reference evidence="9" key="4">
    <citation type="submission" date="2017-11" db="EMBL/GenBank/DDBJ databases">
        <title>Complete genome sequence of Serratia sp. ATCC 39006.</title>
        <authorList>
            <person name="Hampton H.G."/>
            <person name="Jackson S.A."/>
            <person name="Jauregui R."/>
            <person name="Poulter G.T.M."/>
            <person name="Salmond G.P.C."/>
            <person name="Fineran P.C."/>
        </authorList>
    </citation>
    <scope>NUCLEOTIDE SEQUENCE</scope>
    <source>
        <strain evidence="9">ATCC 39006</strain>
    </source>
</reference>
<reference evidence="9" key="2">
    <citation type="submission" date="2013-09" db="EMBL/GenBank/DDBJ databases">
        <authorList>
            <person name="Wang G."/>
            <person name="Yang Y."/>
            <person name="Su Y."/>
        </authorList>
    </citation>
    <scope>NUCLEOTIDE SEQUENCE</scope>
    <source>
        <strain evidence="9">ATCC 39006</strain>
    </source>
</reference>
<evidence type="ECO:0000313" key="10">
    <source>
        <dbReference type="Proteomes" id="UP000017700"/>
    </source>
</evidence>
<proteinExistence type="inferred from homology"/>
<dbReference type="Gene3D" id="1.10.3730.20">
    <property type="match status" value="1"/>
</dbReference>
<organism evidence="9 10">
    <name type="scientific">Serratia sp. (strain ATCC 39006)</name>
    <name type="common">Prodigiosinella confusarubida</name>
    <dbReference type="NCBI Taxonomy" id="104623"/>
    <lineage>
        <taxon>Bacteria</taxon>
        <taxon>Pseudomonadati</taxon>
        <taxon>Pseudomonadota</taxon>
        <taxon>Gammaproteobacteria</taxon>
        <taxon>Enterobacterales</taxon>
        <taxon>Pectobacteriaceae</taxon>
        <taxon>Prodigiosinella</taxon>
    </lineage>
</organism>
<dbReference type="OrthoDB" id="9808638at2"/>
<dbReference type="Proteomes" id="UP000017700">
    <property type="component" value="Chromosome"/>
</dbReference>
<dbReference type="GO" id="GO:0022857">
    <property type="term" value="F:transmembrane transporter activity"/>
    <property type="evidence" value="ECO:0007669"/>
    <property type="project" value="InterPro"/>
</dbReference>
<evidence type="ECO:0000313" key="11">
    <source>
        <dbReference type="Proteomes" id="UP000233778"/>
    </source>
</evidence>
<keyword evidence="5 7" id="KW-0472">Membrane</keyword>
<dbReference type="RefSeq" id="WP_084297624.1">
    <property type="nucleotide sequence ID" value="NZ_CP025085.1"/>
</dbReference>
<dbReference type="SUPFAM" id="SSF103481">
    <property type="entry name" value="Multidrug resistance efflux transporter EmrE"/>
    <property type="match status" value="1"/>
</dbReference>
<dbReference type="Proteomes" id="UP000233778">
    <property type="component" value="Chromosome"/>
</dbReference>
<evidence type="ECO:0000256" key="1">
    <source>
        <dbReference type="ARBA" id="ARBA00004651"/>
    </source>
</evidence>
<keyword evidence="2" id="KW-1003">Cell membrane</keyword>
<dbReference type="EMBL" id="CP025084">
    <property type="protein sequence ID" value="AUH06936.1"/>
    <property type="molecule type" value="Genomic_DNA"/>
</dbReference>
<keyword evidence="4 7" id="KW-1133">Transmembrane helix</keyword>
<comment type="similarity">
    <text evidence="6">Belongs to the drug/metabolite transporter (DMT) superfamily. Small multidrug resistance (SMR) (TC 2.A.7.1) family.</text>
</comment>
<feature type="transmembrane region" description="Helical" evidence="7">
    <location>
        <begin position="12"/>
        <end position="34"/>
    </location>
</feature>
<dbReference type="InterPro" id="IPR037185">
    <property type="entry name" value="EmrE-like"/>
</dbReference>
<dbReference type="AlphaFoldDB" id="A0A2I5TDL3"/>
<keyword evidence="10" id="KW-1185">Reference proteome</keyword>
<comment type="subcellular location">
    <subcellularLocation>
        <location evidence="1 6">Cell membrane</location>
        <topology evidence="1 6">Multi-pass membrane protein</topology>
    </subcellularLocation>
</comment>
<dbReference type="InterPro" id="IPR045324">
    <property type="entry name" value="Small_multidrug_res"/>
</dbReference>